<evidence type="ECO:0000256" key="1">
    <source>
        <dbReference type="ARBA" id="ARBA00023015"/>
    </source>
</evidence>
<gene>
    <name evidence="5" type="ORF">AOC36_07435</name>
</gene>
<dbReference type="Pfam" id="PF01638">
    <property type="entry name" value="HxlR"/>
    <property type="match status" value="1"/>
</dbReference>
<dbReference type="KEGG" id="erl:AOC36_07435"/>
<dbReference type="InterPro" id="IPR036390">
    <property type="entry name" value="WH_DNA-bd_sf"/>
</dbReference>
<dbReference type="PANTHER" id="PTHR33204">
    <property type="entry name" value="TRANSCRIPTIONAL REGULATOR, MARR FAMILY"/>
    <property type="match status" value="1"/>
</dbReference>
<organism evidence="5 6">
    <name type="scientific">Erysipelothrix larvae</name>
    <dbReference type="NCBI Taxonomy" id="1514105"/>
    <lineage>
        <taxon>Bacteria</taxon>
        <taxon>Bacillati</taxon>
        <taxon>Bacillota</taxon>
        <taxon>Erysipelotrichia</taxon>
        <taxon>Erysipelotrichales</taxon>
        <taxon>Erysipelotrichaceae</taxon>
        <taxon>Erysipelothrix</taxon>
    </lineage>
</organism>
<dbReference type="CDD" id="cd00090">
    <property type="entry name" value="HTH_ARSR"/>
    <property type="match status" value="1"/>
</dbReference>
<sequence length="116" mass="13455">MTIYEKGPVCPVATTVNLIGSKWKLLILRELLTKTMRFKELERNIEGISQKMLTQDLRKLEQDGIVIRTVYAEVPPRVEYSLSELGETLRPIIHELRSWGLDYLELEKTQNVPNSK</sequence>
<dbReference type="Gene3D" id="1.10.10.10">
    <property type="entry name" value="Winged helix-like DNA-binding domain superfamily/Winged helix DNA-binding domain"/>
    <property type="match status" value="1"/>
</dbReference>
<dbReference type="Proteomes" id="UP000063781">
    <property type="component" value="Chromosome"/>
</dbReference>
<dbReference type="STRING" id="1514105.AOC36_07435"/>
<feature type="domain" description="HTH hxlR-type" evidence="4">
    <location>
        <begin position="10"/>
        <end position="108"/>
    </location>
</feature>
<protein>
    <recommendedName>
        <fullName evidence="4">HTH hxlR-type domain-containing protein</fullName>
    </recommendedName>
</protein>
<dbReference type="RefSeq" id="WP_067632962.1">
    <property type="nucleotide sequence ID" value="NZ_CP013213.1"/>
</dbReference>
<dbReference type="SUPFAM" id="SSF46785">
    <property type="entry name" value="Winged helix' DNA-binding domain"/>
    <property type="match status" value="1"/>
</dbReference>
<dbReference type="InterPro" id="IPR011991">
    <property type="entry name" value="ArsR-like_HTH"/>
</dbReference>
<evidence type="ECO:0000256" key="2">
    <source>
        <dbReference type="ARBA" id="ARBA00023125"/>
    </source>
</evidence>
<name>A0A0X8H0I8_9FIRM</name>
<dbReference type="EMBL" id="CP013213">
    <property type="protein sequence ID" value="AMC93821.1"/>
    <property type="molecule type" value="Genomic_DNA"/>
</dbReference>
<dbReference type="GO" id="GO:0003677">
    <property type="term" value="F:DNA binding"/>
    <property type="evidence" value="ECO:0007669"/>
    <property type="project" value="UniProtKB-KW"/>
</dbReference>
<evidence type="ECO:0000313" key="6">
    <source>
        <dbReference type="Proteomes" id="UP000063781"/>
    </source>
</evidence>
<proteinExistence type="predicted"/>
<evidence type="ECO:0000313" key="5">
    <source>
        <dbReference type="EMBL" id="AMC93821.1"/>
    </source>
</evidence>
<dbReference type="InterPro" id="IPR002577">
    <property type="entry name" value="HTH_HxlR"/>
</dbReference>
<dbReference type="OrthoDB" id="9791143at2"/>
<keyword evidence="3" id="KW-0804">Transcription</keyword>
<keyword evidence="1" id="KW-0805">Transcription regulation</keyword>
<evidence type="ECO:0000256" key="3">
    <source>
        <dbReference type="ARBA" id="ARBA00023163"/>
    </source>
</evidence>
<dbReference type="PROSITE" id="PS51118">
    <property type="entry name" value="HTH_HXLR"/>
    <property type="match status" value="1"/>
</dbReference>
<keyword evidence="6" id="KW-1185">Reference proteome</keyword>
<reference evidence="5 6" key="1">
    <citation type="submission" date="2015-10" db="EMBL/GenBank/DDBJ databases">
        <title>Erysipelothrix larvae sp. LV19 isolated from the larval gut of the rhinoceros beetle, Trypoxylus dichotomus.</title>
        <authorList>
            <person name="Lim S."/>
            <person name="Kim B.-C."/>
        </authorList>
    </citation>
    <scope>NUCLEOTIDE SEQUENCE [LARGE SCALE GENOMIC DNA]</scope>
    <source>
        <strain evidence="5 6">LV19</strain>
    </source>
</reference>
<dbReference type="AlphaFoldDB" id="A0A0X8H0I8"/>
<keyword evidence="2" id="KW-0238">DNA-binding</keyword>
<accession>A0A0X8H0I8</accession>
<evidence type="ECO:0000259" key="4">
    <source>
        <dbReference type="PROSITE" id="PS51118"/>
    </source>
</evidence>
<dbReference type="InterPro" id="IPR036388">
    <property type="entry name" value="WH-like_DNA-bd_sf"/>
</dbReference>